<evidence type="ECO:0000313" key="4">
    <source>
        <dbReference type="EMBL" id="MFD2214626.1"/>
    </source>
</evidence>
<evidence type="ECO:0000259" key="3">
    <source>
        <dbReference type="Pfam" id="PF00881"/>
    </source>
</evidence>
<dbReference type="SUPFAM" id="SSF55469">
    <property type="entry name" value="FMN-dependent nitroreductase-like"/>
    <property type="match status" value="1"/>
</dbReference>
<dbReference type="Proteomes" id="UP001597318">
    <property type="component" value="Unassembled WGS sequence"/>
</dbReference>
<evidence type="ECO:0000256" key="1">
    <source>
        <dbReference type="ARBA" id="ARBA00007118"/>
    </source>
</evidence>
<dbReference type="Pfam" id="PF00881">
    <property type="entry name" value="Nitroreductase"/>
    <property type="match status" value="2"/>
</dbReference>
<dbReference type="InterPro" id="IPR000415">
    <property type="entry name" value="Nitroreductase-like"/>
</dbReference>
<comment type="similarity">
    <text evidence="1">Belongs to the nitroreductase family.</text>
</comment>
<dbReference type="RefSeq" id="WP_379051923.1">
    <property type="nucleotide sequence ID" value="NZ_JBHUIK010000002.1"/>
</dbReference>
<dbReference type="EMBL" id="JBHUIK010000002">
    <property type="protein sequence ID" value="MFD2214626.1"/>
    <property type="molecule type" value="Genomic_DNA"/>
</dbReference>
<evidence type="ECO:0000313" key="5">
    <source>
        <dbReference type="Proteomes" id="UP001597318"/>
    </source>
</evidence>
<feature type="domain" description="Nitroreductase" evidence="3">
    <location>
        <begin position="64"/>
        <end position="151"/>
    </location>
</feature>
<gene>
    <name evidence="4" type="ORF">ACFSKK_13115</name>
</gene>
<feature type="domain" description="Nitroreductase" evidence="3">
    <location>
        <begin position="7"/>
        <end position="57"/>
    </location>
</feature>
<evidence type="ECO:0000256" key="2">
    <source>
        <dbReference type="ARBA" id="ARBA00023002"/>
    </source>
</evidence>
<dbReference type="PANTHER" id="PTHR43673:SF10">
    <property type="entry name" value="NADH DEHYDROGENASE_NAD(P)H NITROREDUCTASE XCC3605-RELATED"/>
    <property type="match status" value="1"/>
</dbReference>
<sequence length="173" mass="19786">MEFNQVLKKRREITSFLEEKIPKEVMEEILNQACLAPTGNNLPSREFVVVTNRETLDLLYHTTPYMKWLKEAQGAVIVTGRPEISKYWLQDASIACSYIWLSAVNEGLGCAFGAVFNMEDEVKSEQGEEYVRKILHIPSDRRVIAVLGLGYQKEAPSKKESTPKNELVHYESF</sequence>
<dbReference type="PANTHER" id="PTHR43673">
    <property type="entry name" value="NAD(P)H NITROREDUCTASE YDGI-RELATED"/>
    <property type="match status" value="1"/>
</dbReference>
<proteinExistence type="inferred from homology"/>
<dbReference type="InterPro" id="IPR029479">
    <property type="entry name" value="Nitroreductase"/>
</dbReference>
<name>A0ABW5C0L3_9BACI</name>
<keyword evidence="5" id="KW-1185">Reference proteome</keyword>
<keyword evidence="2" id="KW-0560">Oxidoreductase</keyword>
<reference evidence="5" key="1">
    <citation type="journal article" date="2019" name="Int. J. Syst. Evol. Microbiol.">
        <title>The Global Catalogue of Microorganisms (GCM) 10K type strain sequencing project: providing services to taxonomists for standard genome sequencing and annotation.</title>
        <authorList>
            <consortium name="The Broad Institute Genomics Platform"/>
            <consortium name="The Broad Institute Genome Sequencing Center for Infectious Disease"/>
            <person name="Wu L."/>
            <person name="Ma J."/>
        </authorList>
    </citation>
    <scope>NUCLEOTIDE SEQUENCE [LARGE SCALE GENOMIC DNA]</scope>
    <source>
        <strain evidence="5">CGMCC 1.15474</strain>
    </source>
</reference>
<protein>
    <submittedName>
        <fullName evidence="4">Nitroreductase family protein</fullName>
    </submittedName>
</protein>
<dbReference type="Gene3D" id="3.40.109.10">
    <property type="entry name" value="NADH Oxidase"/>
    <property type="match status" value="1"/>
</dbReference>
<organism evidence="4 5">
    <name type="scientific">Metabacillus endolithicus</name>
    <dbReference type="NCBI Taxonomy" id="1535204"/>
    <lineage>
        <taxon>Bacteria</taxon>
        <taxon>Bacillati</taxon>
        <taxon>Bacillota</taxon>
        <taxon>Bacilli</taxon>
        <taxon>Bacillales</taxon>
        <taxon>Bacillaceae</taxon>
        <taxon>Metabacillus</taxon>
    </lineage>
</organism>
<accession>A0ABW5C0L3</accession>
<comment type="caution">
    <text evidence="4">The sequence shown here is derived from an EMBL/GenBank/DDBJ whole genome shotgun (WGS) entry which is preliminary data.</text>
</comment>